<dbReference type="InterPro" id="IPR036291">
    <property type="entry name" value="NAD(P)-bd_dom_sf"/>
</dbReference>
<dbReference type="SUPFAM" id="SSF51735">
    <property type="entry name" value="NAD(P)-binding Rossmann-fold domains"/>
    <property type="match status" value="1"/>
</dbReference>
<dbReference type="PANTHER" id="PTHR48075">
    <property type="entry name" value="3-HYDROXYACYL-COA DEHYDROGENASE FAMILY PROTEIN"/>
    <property type="match status" value="1"/>
</dbReference>
<keyword evidence="6" id="KW-1185">Reference proteome</keyword>
<evidence type="ECO:0000259" key="3">
    <source>
        <dbReference type="Pfam" id="PF00725"/>
    </source>
</evidence>
<dbReference type="GO" id="GO:0070403">
    <property type="term" value="F:NAD+ binding"/>
    <property type="evidence" value="ECO:0007669"/>
    <property type="project" value="InterPro"/>
</dbReference>
<dbReference type="EMBL" id="PDUD01000041">
    <property type="protein sequence ID" value="PHN02346.1"/>
    <property type="molecule type" value="Genomic_DNA"/>
</dbReference>
<accession>A0A2D0N1V4</accession>
<dbReference type="InterPro" id="IPR006180">
    <property type="entry name" value="3-OHacyl-CoA_DH_CS"/>
</dbReference>
<dbReference type="Proteomes" id="UP000223913">
    <property type="component" value="Unassembled WGS sequence"/>
</dbReference>
<evidence type="ECO:0000259" key="4">
    <source>
        <dbReference type="Pfam" id="PF02737"/>
    </source>
</evidence>
<name>A0A2D0N1V4_FLAN2</name>
<evidence type="ECO:0000256" key="1">
    <source>
        <dbReference type="ARBA" id="ARBA00009463"/>
    </source>
</evidence>
<keyword evidence="2" id="KW-0560">Oxidoreductase</keyword>
<dbReference type="PROSITE" id="PS00067">
    <property type="entry name" value="3HCDH"/>
    <property type="match status" value="1"/>
</dbReference>
<dbReference type="Pfam" id="PF02737">
    <property type="entry name" value="3HCDH_N"/>
    <property type="match status" value="1"/>
</dbReference>
<feature type="domain" description="3-hydroxyacyl-CoA dehydrogenase C-terminal" evidence="3">
    <location>
        <begin position="185"/>
        <end position="236"/>
    </location>
</feature>
<comment type="similarity">
    <text evidence="1">Belongs to the 3-hydroxyacyl-CoA dehydrogenase family.</text>
</comment>
<sequence length="311" mass="33963">MKNSRHTIAVVGGGMTGSSWAALFAMRGDIVRIVEARPEVAATLKPRIMEMLKQSLGVSNVFGVDRNIEVYSGLEGTLDGVYAIQEAVSEQAELKQQIFAEIEKHAPPNALILSSSSAIPASVAGEQMEDPSRLIIGHPFHPPHILPLVEVVAGPQTDYELVEKTLAFYRAYGRVPVQLYREVPGFVANRLLGAVVLEAADLINRGIVNAGDLDTIITNSLGLRWAAIGPVLAGVLSGMPGGIEQLLKQIIQPLTDNMGKEPLPDEVIEKICRQAAIYYPKEEWNDLARRRDQQQGMILKIQKRTTLSTLE</sequence>
<protein>
    <submittedName>
        <fullName evidence="5">Hydroxylacyl-CoA dehydrogenase</fullName>
    </submittedName>
</protein>
<dbReference type="InterPro" id="IPR006176">
    <property type="entry name" value="3-OHacyl-CoA_DH_NAD-bd"/>
</dbReference>
<dbReference type="InterPro" id="IPR013328">
    <property type="entry name" value="6PGD_dom2"/>
</dbReference>
<gene>
    <name evidence="5" type="ORF">CRP01_32395</name>
</gene>
<dbReference type="InterPro" id="IPR006108">
    <property type="entry name" value="3HC_DH_C"/>
</dbReference>
<organism evidence="5 6">
    <name type="scientific">Flavilitoribacter nigricans (strain ATCC 23147 / DSM 23189 / NBRC 102662 / NCIMB 1420 / SS-2)</name>
    <name type="common">Lewinella nigricans</name>
    <dbReference type="NCBI Taxonomy" id="1122177"/>
    <lineage>
        <taxon>Bacteria</taxon>
        <taxon>Pseudomonadati</taxon>
        <taxon>Bacteroidota</taxon>
        <taxon>Saprospiria</taxon>
        <taxon>Saprospirales</taxon>
        <taxon>Lewinellaceae</taxon>
        <taxon>Flavilitoribacter</taxon>
    </lineage>
</organism>
<dbReference type="OrthoDB" id="9771883at2"/>
<dbReference type="AlphaFoldDB" id="A0A2D0N1V4"/>
<dbReference type="Pfam" id="PF00725">
    <property type="entry name" value="3HCDH"/>
    <property type="match status" value="1"/>
</dbReference>
<reference evidence="5 6" key="1">
    <citation type="submission" date="2017-10" db="EMBL/GenBank/DDBJ databases">
        <title>The draft genome sequence of Lewinella nigricans NBRC 102662.</title>
        <authorList>
            <person name="Wang K."/>
        </authorList>
    </citation>
    <scope>NUCLEOTIDE SEQUENCE [LARGE SCALE GENOMIC DNA]</scope>
    <source>
        <strain evidence="5 6">NBRC 102662</strain>
    </source>
</reference>
<dbReference type="SUPFAM" id="SSF48179">
    <property type="entry name" value="6-phosphogluconate dehydrogenase C-terminal domain-like"/>
    <property type="match status" value="1"/>
</dbReference>
<evidence type="ECO:0000256" key="2">
    <source>
        <dbReference type="ARBA" id="ARBA00023002"/>
    </source>
</evidence>
<evidence type="ECO:0000313" key="5">
    <source>
        <dbReference type="EMBL" id="PHN02346.1"/>
    </source>
</evidence>
<dbReference type="Gene3D" id="1.10.1040.10">
    <property type="entry name" value="N-(1-d-carboxylethyl)-l-norvaline Dehydrogenase, domain 2"/>
    <property type="match status" value="1"/>
</dbReference>
<dbReference type="GO" id="GO:0006631">
    <property type="term" value="P:fatty acid metabolic process"/>
    <property type="evidence" value="ECO:0007669"/>
    <property type="project" value="InterPro"/>
</dbReference>
<feature type="domain" description="3-hydroxyacyl-CoA dehydrogenase NAD binding" evidence="4">
    <location>
        <begin position="7"/>
        <end position="181"/>
    </location>
</feature>
<dbReference type="PANTHER" id="PTHR48075:SF1">
    <property type="entry name" value="LAMBDA-CRYSTALLIN HOMOLOG"/>
    <property type="match status" value="1"/>
</dbReference>
<comment type="caution">
    <text evidence="5">The sequence shown here is derived from an EMBL/GenBank/DDBJ whole genome shotgun (WGS) entry which is preliminary data.</text>
</comment>
<proteinExistence type="inferred from homology"/>
<evidence type="ECO:0000313" key="6">
    <source>
        <dbReference type="Proteomes" id="UP000223913"/>
    </source>
</evidence>
<dbReference type="InterPro" id="IPR008927">
    <property type="entry name" value="6-PGluconate_DH-like_C_sf"/>
</dbReference>
<dbReference type="Gene3D" id="3.40.50.720">
    <property type="entry name" value="NAD(P)-binding Rossmann-like Domain"/>
    <property type="match status" value="1"/>
</dbReference>
<dbReference type="RefSeq" id="WP_099154231.1">
    <property type="nucleotide sequence ID" value="NZ_PDUD01000041.1"/>
</dbReference>
<dbReference type="GO" id="GO:0050104">
    <property type="term" value="F:L-gulonate 3-dehydrogenase activity"/>
    <property type="evidence" value="ECO:0007669"/>
    <property type="project" value="TreeGrafter"/>
</dbReference>